<dbReference type="KEGG" id="temp:RBB75_20680"/>
<evidence type="ECO:0000259" key="1">
    <source>
        <dbReference type="PROSITE" id="PS50035"/>
    </source>
</evidence>
<dbReference type="SUPFAM" id="SSF56024">
    <property type="entry name" value="Phospholipase D/nuclease"/>
    <property type="match status" value="1"/>
</dbReference>
<reference evidence="2" key="1">
    <citation type="submission" date="2023-08" db="EMBL/GenBank/DDBJ databases">
        <authorList>
            <person name="Messyasz A."/>
            <person name="Mannisto M.K."/>
            <person name="Kerkhof L.J."/>
            <person name="Haggblom M."/>
        </authorList>
    </citation>
    <scope>NUCLEOTIDE SEQUENCE</scope>
    <source>
        <strain evidence="2">M8UP23</strain>
        <plasmid evidence="2">unnamed1</plasmid>
    </source>
</reference>
<name>A0AAU7ZIN6_9BACT</name>
<dbReference type="GO" id="GO:0006793">
    <property type="term" value="P:phosphorus metabolic process"/>
    <property type="evidence" value="ECO:0007669"/>
    <property type="project" value="UniProtKB-ARBA"/>
</dbReference>
<dbReference type="EMBL" id="CP132933">
    <property type="protein sequence ID" value="XCB28852.1"/>
    <property type="molecule type" value="Genomic_DNA"/>
</dbReference>
<accession>A0AAU7ZIN6</accession>
<sequence length="281" mass="32343">MSRLFSNGPLKDFVINPYGQMVQDSTRLWIAAPYVTQTQELVQAAKKGKTVYLLVGLNSTTTPEALASLHELPNCAVRYFTHRFHAKVYLFDQEALVGSSNLTDGGLQSNREATMYIDDTDELDELRALYSELWDSAHVLTTETLSKFTLVRKLMPKVPHLDPRIENAVGRAEPINSNVNSLKKTTQSIFLEQLRREVYEQYRPSFTEVTRLLEANQFRRKELEDVGTANETNRFLNWVRLTYAPGLDSWEQAPLRSEEERRTKILQLGKEWTETDQDKIP</sequence>
<reference evidence="2" key="2">
    <citation type="journal article" date="2024" name="Environ. Microbiol.">
        <title>Genome analysis and description of Tunturibacter gen. nov. expands the diversity of Terriglobia in tundra soils.</title>
        <authorList>
            <person name="Messyasz A."/>
            <person name="Mannisto M.K."/>
            <person name="Kerkhof L.J."/>
            <person name="Haggblom M.M."/>
        </authorList>
    </citation>
    <scope>NUCLEOTIDE SEQUENCE</scope>
    <source>
        <strain evidence="2">M8UP23</strain>
    </source>
</reference>
<dbReference type="InterPro" id="IPR025202">
    <property type="entry name" value="PLD-like_dom"/>
</dbReference>
<organism evidence="2">
    <name type="scientific">Tunturiibacter empetritectus</name>
    <dbReference type="NCBI Taxonomy" id="3069691"/>
    <lineage>
        <taxon>Bacteria</taxon>
        <taxon>Pseudomonadati</taxon>
        <taxon>Acidobacteriota</taxon>
        <taxon>Terriglobia</taxon>
        <taxon>Terriglobales</taxon>
        <taxon>Acidobacteriaceae</taxon>
        <taxon>Tunturiibacter</taxon>
    </lineage>
</organism>
<evidence type="ECO:0000313" key="2">
    <source>
        <dbReference type="EMBL" id="XCB28852.1"/>
    </source>
</evidence>
<dbReference type="CDD" id="cd09117">
    <property type="entry name" value="PLDc_Bfil_DEXD_like"/>
    <property type="match status" value="1"/>
</dbReference>
<proteinExistence type="predicted"/>
<dbReference type="PROSITE" id="PS50035">
    <property type="entry name" value="PLD"/>
    <property type="match status" value="1"/>
</dbReference>
<keyword evidence="2" id="KW-0614">Plasmid</keyword>
<dbReference type="AlphaFoldDB" id="A0AAU7ZIN6"/>
<geneLocation type="plasmid" evidence="2">
    <name>unnamed1</name>
</geneLocation>
<dbReference type="Pfam" id="PF13091">
    <property type="entry name" value="PLDc_2"/>
    <property type="match status" value="1"/>
</dbReference>
<gene>
    <name evidence="2" type="ORF">RBB75_20680</name>
</gene>
<protein>
    <submittedName>
        <fullName evidence="2">Phospholipase D family protein</fullName>
    </submittedName>
</protein>
<dbReference type="Gene3D" id="3.30.870.10">
    <property type="entry name" value="Endonuclease Chain A"/>
    <property type="match status" value="1"/>
</dbReference>
<dbReference type="InterPro" id="IPR001736">
    <property type="entry name" value="PLipase_D/transphosphatidylase"/>
</dbReference>
<feature type="domain" description="PLD phosphodiesterase" evidence="1">
    <location>
        <begin position="80"/>
        <end position="106"/>
    </location>
</feature>
<dbReference type="RefSeq" id="WP_353070510.1">
    <property type="nucleotide sequence ID" value="NZ_CP132933.1"/>
</dbReference>
<dbReference type="GO" id="GO:0003824">
    <property type="term" value="F:catalytic activity"/>
    <property type="evidence" value="ECO:0007669"/>
    <property type="project" value="InterPro"/>
</dbReference>